<sequence length="85" mass="8945">MLHRGAENTVALDDGIEPSRGEAIDAASGALVVAASERGRHEYRLTVADTQIIVVPGLTEQGEVDRLDLHDATRPVCSHDLTAGG</sequence>
<name>A0A511DIZ2_9PSEU</name>
<protein>
    <submittedName>
        <fullName evidence="1">Uncharacterized protein</fullName>
    </submittedName>
</protein>
<comment type="caution">
    <text evidence="1">The sequence shown here is derived from an EMBL/GenBank/DDBJ whole genome shotgun (WGS) entry which is preliminary data.</text>
</comment>
<proteinExistence type="predicted"/>
<evidence type="ECO:0000313" key="2">
    <source>
        <dbReference type="Proteomes" id="UP000321685"/>
    </source>
</evidence>
<accession>A0A511DIZ2</accession>
<gene>
    <name evidence="1" type="ORF">PSU4_37330</name>
</gene>
<dbReference type="Proteomes" id="UP000321685">
    <property type="component" value="Unassembled WGS sequence"/>
</dbReference>
<dbReference type="EMBL" id="BJVJ01000040">
    <property type="protein sequence ID" value="GEL24779.1"/>
    <property type="molecule type" value="Genomic_DNA"/>
</dbReference>
<organism evidence="1 2">
    <name type="scientific">Pseudonocardia sulfidoxydans NBRC 16205</name>
    <dbReference type="NCBI Taxonomy" id="1223511"/>
    <lineage>
        <taxon>Bacteria</taxon>
        <taxon>Bacillati</taxon>
        <taxon>Actinomycetota</taxon>
        <taxon>Actinomycetes</taxon>
        <taxon>Pseudonocardiales</taxon>
        <taxon>Pseudonocardiaceae</taxon>
        <taxon>Pseudonocardia</taxon>
    </lineage>
</organism>
<evidence type="ECO:0000313" key="1">
    <source>
        <dbReference type="EMBL" id="GEL24779.1"/>
    </source>
</evidence>
<reference evidence="1 2" key="1">
    <citation type="submission" date="2019-07" db="EMBL/GenBank/DDBJ databases">
        <title>Whole genome shotgun sequence of Pseudonocardia sulfidoxydans NBRC 16205.</title>
        <authorList>
            <person name="Hosoyama A."/>
            <person name="Uohara A."/>
            <person name="Ohji S."/>
            <person name="Ichikawa N."/>
        </authorList>
    </citation>
    <scope>NUCLEOTIDE SEQUENCE [LARGE SCALE GENOMIC DNA]</scope>
    <source>
        <strain evidence="1 2">NBRC 16205</strain>
    </source>
</reference>
<keyword evidence="2" id="KW-1185">Reference proteome</keyword>
<dbReference type="AlphaFoldDB" id="A0A511DIZ2"/>